<evidence type="ECO:0000313" key="2">
    <source>
        <dbReference type="EMBL" id="RZC72064.1"/>
    </source>
</evidence>
<keyword evidence="3" id="KW-1185">Reference proteome</keyword>
<dbReference type="AlphaFoldDB" id="A0A4Y7KFC4"/>
<sequence>MYSGKHHLQYPKNCPRSNKEGGTSWTSPRGTGAQLIVDTLFSSFTVRSIVGTCDKIVALDCLFVIPISSRQDIIG</sequence>
<organism evidence="2 3">
    <name type="scientific">Papaver somniferum</name>
    <name type="common">Opium poppy</name>
    <dbReference type="NCBI Taxonomy" id="3469"/>
    <lineage>
        <taxon>Eukaryota</taxon>
        <taxon>Viridiplantae</taxon>
        <taxon>Streptophyta</taxon>
        <taxon>Embryophyta</taxon>
        <taxon>Tracheophyta</taxon>
        <taxon>Spermatophyta</taxon>
        <taxon>Magnoliopsida</taxon>
        <taxon>Ranunculales</taxon>
        <taxon>Papaveraceae</taxon>
        <taxon>Papaveroideae</taxon>
        <taxon>Papaver</taxon>
    </lineage>
</organism>
<dbReference type="EMBL" id="CM010721">
    <property type="protein sequence ID" value="RZC72064.1"/>
    <property type="molecule type" value="Genomic_DNA"/>
</dbReference>
<reference evidence="2 3" key="1">
    <citation type="journal article" date="2018" name="Science">
        <title>The opium poppy genome and morphinan production.</title>
        <authorList>
            <person name="Guo L."/>
            <person name="Winzer T."/>
            <person name="Yang X."/>
            <person name="Li Y."/>
            <person name="Ning Z."/>
            <person name="He Z."/>
            <person name="Teodor R."/>
            <person name="Lu Y."/>
            <person name="Bowser T.A."/>
            <person name="Graham I.A."/>
            <person name="Ye K."/>
        </authorList>
    </citation>
    <scope>NUCLEOTIDE SEQUENCE [LARGE SCALE GENOMIC DNA]</scope>
    <source>
        <strain evidence="3">cv. HN1</strain>
        <tissue evidence="2">Leaves</tissue>
    </source>
</reference>
<evidence type="ECO:0000313" key="3">
    <source>
        <dbReference type="Proteomes" id="UP000316621"/>
    </source>
</evidence>
<protein>
    <submittedName>
        <fullName evidence="2">Uncharacterized protein</fullName>
    </submittedName>
</protein>
<feature type="compositionally biased region" description="Polar residues" evidence="1">
    <location>
        <begin position="20"/>
        <end position="29"/>
    </location>
</feature>
<name>A0A4Y7KFC4_PAPSO</name>
<accession>A0A4Y7KFC4</accession>
<gene>
    <name evidence="2" type="ORF">C5167_035238</name>
</gene>
<feature type="region of interest" description="Disordered" evidence="1">
    <location>
        <begin position="1"/>
        <end position="30"/>
    </location>
</feature>
<proteinExistence type="predicted"/>
<evidence type="ECO:0000256" key="1">
    <source>
        <dbReference type="SAM" id="MobiDB-lite"/>
    </source>
</evidence>
<dbReference type="Proteomes" id="UP000316621">
    <property type="component" value="Chromosome 7"/>
</dbReference>
<dbReference type="Gramene" id="RZC72064">
    <property type="protein sequence ID" value="RZC72064"/>
    <property type="gene ID" value="C5167_035238"/>
</dbReference>